<feature type="region of interest" description="Disordered" evidence="1">
    <location>
        <begin position="1"/>
        <end position="22"/>
    </location>
</feature>
<reference evidence="2 3" key="1">
    <citation type="submission" date="2018-03" db="EMBL/GenBank/DDBJ databases">
        <title>Genomic Encyclopedia of Archaeal and Bacterial Type Strains, Phase II (KMG-II): from individual species to whole genera.</title>
        <authorList>
            <person name="Goeker M."/>
        </authorList>
    </citation>
    <scope>NUCLEOTIDE SEQUENCE [LARGE SCALE GENOMIC DNA]</scope>
    <source>
        <strain evidence="2 3">DSM 45312</strain>
    </source>
</reference>
<comment type="caution">
    <text evidence="2">The sequence shown here is derived from an EMBL/GenBank/DDBJ whole genome shotgun (WGS) entry which is preliminary data.</text>
</comment>
<sequence>MTRNAASRPGAPPVRRAELGTDSGLIGAARAVHAAAPSDTGA</sequence>
<evidence type="ECO:0000313" key="3">
    <source>
        <dbReference type="Proteomes" id="UP000240542"/>
    </source>
</evidence>
<proteinExistence type="predicted"/>
<name>A0A2P8CYZ4_9ACTN</name>
<protein>
    <submittedName>
        <fullName evidence="2">Uncharacterized protein</fullName>
    </submittedName>
</protein>
<evidence type="ECO:0000313" key="2">
    <source>
        <dbReference type="EMBL" id="PSK90183.1"/>
    </source>
</evidence>
<organism evidence="2 3">
    <name type="scientific">Murinocardiopsis flavida</name>
    <dbReference type="NCBI Taxonomy" id="645275"/>
    <lineage>
        <taxon>Bacteria</taxon>
        <taxon>Bacillati</taxon>
        <taxon>Actinomycetota</taxon>
        <taxon>Actinomycetes</taxon>
        <taxon>Streptosporangiales</taxon>
        <taxon>Nocardiopsidaceae</taxon>
        <taxon>Murinocardiopsis</taxon>
    </lineage>
</organism>
<keyword evidence="3" id="KW-1185">Reference proteome</keyword>
<dbReference type="EMBL" id="PYGA01000023">
    <property type="protein sequence ID" value="PSK90183.1"/>
    <property type="molecule type" value="Genomic_DNA"/>
</dbReference>
<dbReference type="AlphaFoldDB" id="A0A2P8CYZ4"/>
<dbReference type="Proteomes" id="UP000240542">
    <property type="component" value="Unassembled WGS sequence"/>
</dbReference>
<gene>
    <name evidence="2" type="ORF">CLV63_12312</name>
</gene>
<evidence type="ECO:0000256" key="1">
    <source>
        <dbReference type="SAM" id="MobiDB-lite"/>
    </source>
</evidence>
<accession>A0A2P8CYZ4</accession>